<dbReference type="AlphaFoldDB" id="B8LZY6"/>
<dbReference type="eggNOG" id="KOG3043">
    <property type="taxonomic scope" value="Eukaryota"/>
</dbReference>
<evidence type="ECO:0000256" key="1">
    <source>
        <dbReference type="SAM" id="MobiDB-lite"/>
    </source>
</evidence>
<dbReference type="Gene3D" id="3.40.50.1820">
    <property type="entry name" value="alpha/beta hydrolase"/>
    <property type="match status" value="1"/>
</dbReference>
<reference evidence="4" key="1">
    <citation type="journal article" date="2015" name="Genome Announc.">
        <title>Genome sequence of the AIDS-associated pathogen Penicillium marneffei (ATCC18224) and its near taxonomic relative Talaromyces stipitatus (ATCC10500).</title>
        <authorList>
            <person name="Nierman W.C."/>
            <person name="Fedorova-Abrams N.D."/>
            <person name="Andrianopoulos A."/>
        </authorList>
    </citation>
    <scope>NUCLEOTIDE SEQUENCE [LARGE SCALE GENOMIC DNA]</scope>
    <source>
        <strain evidence="4">ATCC 10500 / CBS 375.48 / QM 6759 / NRRL 1006</strain>
    </source>
</reference>
<dbReference type="InParanoid" id="B8LZY6"/>
<proteinExistence type="predicted"/>
<evidence type="ECO:0000259" key="2">
    <source>
        <dbReference type="Pfam" id="PF01738"/>
    </source>
</evidence>
<dbReference type="OrthoDB" id="5412996at2759"/>
<organism evidence="3 4">
    <name type="scientific">Talaromyces stipitatus (strain ATCC 10500 / CBS 375.48 / QM 6759 / NRRL 1006)</name>
    <name type="common">Penicillium stipitatum</name>
    <dbReference type="NCBI Taxonomy" id="441959"/>
    <lineage>
        <taxon>Eukaryota</taxon>
        <taxon>Fungi</taxon>
        <taxon>Dikarya</taxon>
        <taxon>Ascomycota</taxon>
        <taxon>Pezizomycotina</taxon>
        <taxon>Eurotiomycetes</taxon>
        <taxon>Eurotiomycetidae</taxon>
        <taxon>Eurotiales</taxon>
        <taxon>Trichocomaceae</taxon>
        <taxon>Talaromyces</taxon>
        <taxon>Talaromyces sect. Talaromyces</taxon>
    </lineage>
</organism>
<protein>
    <submittedName>
        <fullName evidence="3">Dienelactone hydrolase family protein</fullName>
    </submittedName>
</protein>
<dbReference type="InterPro" id="IPR011009">
    <property type="entry name" value="Kinase-like_dom_sf"/>
</dbReference>
<accession>B8LZY6</accession>
<feature type="region of interest" description="Disordered" evidence="1">
    <location>
        <begin position="781"/>
        <end position="839"/>
    </location>
</feature>
<dbReference type="EMBL" id="EQ962653">
    <property type="protein sequence ID" value="EED20918.1"/>
    <property type="molecule type" value="Genomic_DNA"/>
</dbReference>
<feature type="domain" description="Dienelactone hydrolase" evidence="2">
    <location>
        <begin position="47"/>
        <end position="250"/>
    </location>
</feature>
<keyword evidence="3" id="KW-0378">Hydrolase</keyword>
<dbReference type="InterPro" id="IPR002925">
    <property type="entry name" value="Dienelactn_hydro"/>
</dbReference>
<dbReference type="InterPro" id="IPR029058">
    <property type="entry name" value="AB_hydrolase_fold"/>
</dbReference>
<dbReference type="GO" id="GO:0016787">
    <property type="term" value="F:hydrolase activity"/>
    <property type="evidence" value="ECO:0007669"/>
    <property type="project" value="UniProtKB-KW"/>
</dbReference>
<dbReference type="Proteomes" id="UP000001745">
    <property type="component" value="Unassembled WGS sequence"/>
</dbReference>
<keyword evidence="4" id="KW-1185">Reference proteome</keyword>
<dbReference type="STRING" id="441959.B8LZY6"/>
<evidence type="ECO:0000313" key="3">
    <source>
        <dbReference type="EMBL" id="EED20918.1"/>
    </source>
</evidence>
<evidence type="ECO:0000313" key="4">
    <source>
        <dbReference type="Proteomes" id="UP000001745"/>
    </source>
</evidence>
<dbReference type="SUPFAM" id="SSF53474">
    <property type="entry name" value="alpha/beta-Hydrolases"/>
    <property type="match status" value="1"/>
</dbReference>
<dbReference type="Gene3D" id="3.30.200.20">
    <property type="entry name" value="Phosphorylase Kinase, domain 1"/>
    <property type="match status" value="1"/>
</dbReference>
<name>B8LZY6_TALSN</name>
<dbReference type="GeneID" id="8104789"/>
<dbReference type="SUPFAM" id="SSF56112">
    <property type="entry name" value="Protein kinase-like (PK-like)"/>
    <property type="match status" value="1"/>
</dbReference>
<dbReference type="VEuPathDB" id="FungiDB:TSTA_081510"/>
<dbReference type="PANTHER" id="PTHR17630">
    <property type="entry name" value="DIENELACTONE HYDROLASE"/>
    <property type="match status" value="1"/>
</dbReference>
<gene>
    <name evidence="3" type="ORF">TSTA_081510</name>
</gene>
<dbReference type="HOGENOM" id="CLU_327939_0_0_1"/>
<dbReference type="PANTHER" id="PTHR17630:SF44">
    <property type="entry name" value="PROTEIN AIM2"/>
    <property type="match status" value="1"/>
</dbReference>
<feature type="compositionally biased region" description="Basic and acidic residues" evidence="1">
    <location>
        <begin position="808"/>
        <end position="818"/>
    </location>
</feature>
<dbReference type="Pfam" id="PF01738">
    <property type="entry name" value="DLH"/>
    <property type="match status" value="1"/>
</dbReference>
<sequence length="877" mass="100054">MASNPPGQCCVASFQHDGVPRGEIGKIDQTSTYFTYPDTHTDATKSSDTAIIFITDILGIYINSKLQADLFAQSLKCPVIMPDLFHGDAIPADAFEKGPVDLKPWLEKHSVETVDPVIERTIKYLREEKGVQRIGAVGYCFGGKYVVRFLADRSPAVDTGYIAHPSFIADDELAAIQKPLAITASETDSIFTRELRFKSEDILSRTGQPYQITLFSGVSHGFAVKRELANRHQNWCKEQAFEQAVSWFREGKQARNGPELRASACYNFRGLSKPLPAWLLHLNSMFPLRSSLSLFKVRRCDTKDQPDQEYKWNDLNDLRPNRHSQNRRLLNIHHGFKLDQNAKICENLFEPWKNKIFDWEVLREIGATRDKHRGGVPDELFAPKRGTFNTWIRMKFKDGGSAVMRFPCPGASVFPEEKVKREIAVMRFLEHFTNIRVPHILHSGMAAGSPCGLGPFIIMEYIDHDYDFIDALNIPGRWRQERPLMNPDISSERLNLVYRQMADILLQLSDHYPCLKKRSPYGRLTEFHRPFSVEQRCCFESGFGRILPCLMITAQTPHFQPGWLDASKWTMSPCLSIVSRRDLRVRSVAGCTCVSKKAWCVSTASRGLSWCWQQMGLHSRDDFLYARGLVNYNLTAQHNAIPLCGVCRANYDSDSDPGLAIMPTDLQFFIDFEKRDRRDRRRAATRSGLMPQRTVQNGEQYTRAGGIYKPIEIKKYLHPGIPTIAEFIAPYLQPKEWNGAPLAMLRRCFSLLGNPRCGFLEQRNKLQELYSLYFGAVVQDDTEDSNDPSDHDEAISGTTRHEKRKRSHGEGSHDDYRPSGKKARSETTGTRKSQDAEREAKHYTSWCWEFGPEYSTAEVVERFAPLVFPQKKTNCAS</sequence>
<dbReference type="RefSeq" id="XP_002477881.1">
    <property type="nucleotide sequence ID" value="XM_002477836.1"/>
</dbReference>